<dbReference type="OrthoDB" id="9799209at2"/>
<dbReference type="AlphaFoldDB" id="A0A2V4MRQ2"/>
<feature type="domain" description="Mechanosensitive ion channel MscS C-terminal" evidence="11">
    <location>
        <begin position="692"/>
        <end position="772"/>
    </location>
</feature>
<evidence type="ECO:0000313" key="12">
    <source>
        <dbReference type="EMBL" id="PYC48229.1"/>
    </source>
</evidence>
<evidence type="ECO:0000256" key="2">
    <source>
        <dbReference type="ARBA" id="ARBA00008017"/>
    </source>
</evidence>
<keyword evidence="4 8" id="KW-0812">Transmembrane</keyword>
<feature type="transmembrane region" description="Helical" evidence="8">
    <location>
        <begin position="297"/>
        <end position="317"/>
    </location>
</feature>
<dbReference type="InterPro" id="IPR049278">
    <property type="entry name" value="MS_channel_C"/>
</dbReference>
<dbReference type="InterPro" id="IPR022249">
    <property type="entry name" value="DUF3772"/>
</dbReference>
<evidence type="ECO:0000313" key="13">
    <source>
        <dbReference type="Proteomes" id="UP000248012"/>
    </source>
</evidence>
<dbReference type="InterPro" id="IPR011014">
    <property type="entry name" value="MscS_channel_TM-2"/>
</dbReference>
<sequence length="848" mass="91021">MSLLMHRRFSILGLACFMLLIGPLHAGLSGFMPVGSGMALAQDTASEIDYDAWEKRADAADEVIEADNANIEELDQLRAEIVAWRTRFSEAQSGGSNALQTVRDQIAALGPAPAEGEEEPSDIAAQRKALKERLAKLEAPITAANLAYSRADGIIRGIDQLIRDRQTRALLQLEPSPLNPARWPETATAIWSGLTELRAETEENWASAPQRAKLRANAPVIVVLGLLGLLLMLRGRIWTEAAATRVQVGGATAARWLTGFALSLGQVLLPLIGLAALTEAAMLTGLIGRKGDQILGAVPVAGFAFFAALWLGARMFPRNEKVDPPLGVPYERRRSGRLYAGLTGLVLGLWELVRQFAETFDLQAGTRGVLTLGLVIAGGVLLMRFARILRRPPEDTETEDTDETTAGYQSRVTVLIRRVLVVIAALGIVAAMIGYARVSEAMIFPALLSLQVFAFLAILQRMLFETYVLLTGNRESGRDGLVPVLSAAMLFILSLPVFGLIWGARWTDLTEIWTRFTEGFTIGNSRISPSDFLTFAVVFAVGYGLTRGLQSTLKTTVLPKTKLDVGGRNAMVAGVGYLGIFLAAVIAITSAGIDLSSLAIVAGALSVGIGFGLQTMVSNFVSGIILLAERPISEGDWIEVGGQQGIVRDISVRATRIETFDRTDVIVPNADLVSGTVTNYTRGNTVGRVIAPVGVAYGTDTRRVETILKELAGVHPMVLANPEPQVLFVGFGADSLDFEVRCILRDVTWKLAVLSELNHAIAARFAEEEIEIPFAQRDVWLRNPDALQPSQPQAPTTNTTATDTVPPSAASSTAPEETAPSGTINPLLRGEADTDDSATDAPDDGDDI</sequence>
<dbReference type="InterPro" id="IPR011066">
    <property type="entry name" value="MscS_channel_C_sf"/>
</dbReference>
<feature type="transmembrane region" description="Helical" evidence="8">
    <location>
        <begin position="369"/>
        <end position="386"/>
    </location>
</feature>
<keyword evidence="13" id="KW-1185">Reference proteome</keyword>
<evidence type="ECO:0000259" key="10">
    <source>
        <dbReference type="Pfam" id="PF12607"/>
    </source>
</evidence>
<evidence type="ECO:0000256" key="4">
    <source>
        <dbReference type="ARBA" id="ARBA00022692"/>
    </source>
</evidence>
<evidence type="ECO:0000256" key="1">
    <source>
        <dbReference type="ARBA" id="ARBA00004651"/>
    </source>
</evidence>
<proteinExistence type="inferred from homology"/>
<feature type="transmembrane region" description="Helical" evidence="8">
    <location>
        <begin position="599"/>
        <end position="628"/>
    </location>
</feature>
<evidence type="ECO:0000259" key="11">
    <source>
        <dbReference type="Pfam" id="PF21082"/>
    </source>
</evidence>
<dbReference type="PANTHER" id="PTHR30347">
    <property type="entry name" value="POTASSIUM CHANNEL RELATED"/>
    <property type="match status" value="1"/>
</dbReference>
<evidence type="ECO:0000256" key="5">
    <source>
        <dbReference type="ARBA" id="ARBA00022989"/>
    </source>
</evidence>
<dbReference type="RefSeq" id="WP_110794964.1">
    <property type="nucleotide sequence ID" value="NZ_KZ826482.1"/>
</dbReference>
<evidence type="ECO:0000256" key="8">
    <source>
        <dbReference type="SAM" id="Phobius"/>
    </source>
</evidence>
<keyword evidence="3" id="KW-1003">Cell membrane</keyword>
<dbReference type="PROSITE" id="PS01246">
    <property type="entry name" value="UPF0003"/>
    <property type="match status" value="1"/>
</dbReference>
<dbReference type="InterPro" id="IPR010920">
    <property type="entry name" value="LSM_dom_sf"/>
</dbReference>
<feature type="transmembrane region" description="Helical" evidence="8">
    <location>
        <begin position="338"/>
        <end position="357"/>
    </location>
</feature>
<feature type="transmembrane region" description="Helical" evidence="8">
    <location>
        <begin position="442"/>
        <end position="459"/>
    </location>
</feature>
<dbReference type="GO" id="GO:0008381">
    <property type="term" value="F:mechanosensitive monoatomic ion channel activity"/>
    <property type="evidence" value="ECO:0007669"/>
    <property type="project" value="UniProtKB-ARBA"/>
</dbReference>
<dbReference type="InterPro" id="IPR006685">
    <property type="entry name" value="MscS_channel_2nd"/>
</dbReference>
<protein>
    <submittedName>
        <fullName evidence="12">DUF3772 domain-containing protein</fullName>
    </submittedName>
</protein>
<dbReference type="InterPro" id="IPR052702">
    <property type="entry name" value="MscS-like_channel"/>
</dbReference>
<dbReference type="Gene3D" id="2.30.30.60">
    <property type="match status" value="1"/>
</dbReference>
<keyword evidence="6 8" id="KW-0472">Membrane</keyword>
<dbReference type="Pfam" id="PF00924">
    <property type="entry name" value="MS_channel_2nd"/>
    <property type="match status" value="1"/>
</dbReference>
<dbReference type="Gene3D" id="1.10.287.1260">
    <property type="match status" value="1"/>
</dbReference>
<feature type="domain" description="Mechanosensitive ion channel MscS" evidence="9">
    <location>
        <begin position="616"/>
        <end position="682"/>
    </location>
</feature>
<comment type="caution">
    <text evidence="12">The sequence shown here is derived from an EMBL/GenBank/DDBJ whole genome shotgun (WGS) entry which is preliminary data.</text>
</comment>
<feature type="transmembrane region" description="Helical" evidence="8">
    <location>
        <begin position="419"/>
        <end position="436"/>
    </location>
</feature>
<keyword evidence="5 8" id="KW-1133">Transmembrane helix</keyword>
<dbReference type="InterPro" id="IPR006686">
    <property type="entry name" value="MscS_channel_CS"/>
</dbReference>
<feature type="transmembrane region" description="Helical" evidence="8">
    <location>
        <begin position="532"/>
        <end position="549"/>
    </location>
</feature>
<feature type="region of interest" description="Disordered" evidence="7">
    <location>
        <begin position="785"/>
        <end position="848"/>
    </location>
</feature>
<dbReference type="Pfam" id="PF12607">
    <property type="entry name" value="DUF3772"/>
    <property type="match status" value="1"/>
</dbReference>
<dbReference type="SUPFAM" id="SSF50182">
    <property type="entry name" value="Sm-like ribonucleoproteins"/>
    <property type="match status" value="1"/>
</dbReference>
<gene>
    <name evidence="12" type="ORF">DI396_04290</name>
</gene>
<reference evidence="12 13" key="1">
    <citation type="submission" date="2018-05" db="EMBL/GenBank/DDBJ databases">
        <title>Oceanovita maritima gen. nov., sp. nov., a marine bacterium in the family Rhodobacteraceae isolated from surface seawater of Lundu port Xiamen, China.</title>
        <authorList>
            <person name="Hetharua B.H."/>
            <person name="Min D."/>
            <person name="Liao H."/>
            <person name="Tian Y."/>
        </authorList>
    </citation>
    <scope>NUCLEOTIDE SEQUENCE [LARGE SCALE GENOMIC DNA]</scope>
    <source>
        <strain evidence="12 13">FSX-11</strain>
    </source>
</reference>
<feature type="transmembrane region" description="Helical" evidence="8">
    <location>
        <begin position="216"/>
        <end position="233"/>
    </location>
</feature>
<dbReference type="EMBL" id="QFVT01000003">
    <property type="protein sequence ID" value="PYC48229.1"/>
    <property type="molecule type" value="Genomic_DNA"/>
</dbReference>
<evidence type="ECO:0000256" key="6">
    <source>
        <dbReference type="ARBA" id="ARBA00023136"/>
    </source>
</evidence>
<feature type="transmembrane region" description="Helical" evidence="8">
    <location>
        <begin position="480"/>
        <end position="504"/>
    </location>
</feature>
<feature type="transmembrane region" description="Helical" evidence="8">
    <location>
        <begin position="570"/>
        <end position="593"/>
    </location>
</feature>
<organism evidence="12 13">
    <name type="scientific">Litorivita pollutaquae</name>
    <dbReference type="NCBI Taxonomy" id="2200892"/>
    <lineage>
        <taxon>Bacteria</taxon>
        <taxon>Pseudomonadati</taxon>
        <taxon>Pseudomonadota</taxon>
        <taxon>Alphaproteobacteria</taxon>
        <taxon>Rhodobacterales</taxon>
        <taxon>Paracoccaceae</taxon>
        <taxon>Litorivita</taxon>
    </lineage>
</organism>
<evidence type="ECO:0000256" key="7">
    <source>
        <dbReference type="SAM" id="MobiDB-lite"/>
    </source>
</evidence>
<evidence type="ECO:0000259" key="9">
    <source>
        <dbReference type="Pfam" id="PF00924"/>
    </source>
</evidence>
<comment type="subcellular location">
    <subcellularLocation>
        <location evidence="1">Cell membrane</location>
        <topology evidence="1">Multi-pass membrane protein</topology>
    </subcellularLocation>
</comment>
<feature type="transmembrane region" description="Helical" evidence="8">
    <location>
        <begin position="254"/>
        <end position="277"/>
    </location>
</feature>
<accession>A0A2V4MRQ2</accession>
<dbReference type="SUPFAM" id="SSF82861">
    <property type="entry name" value="Mechanosensitive channel protein MscS (YggB), transmembrane region"/>
    <property type="match status" value="1"/>
</dbReference>
<feature type="compositionally biased region" description="Acidic residues" evidence="7">
    <location>
        <begin position="833"/>
        <end position="848"/>
    </location>
</feature>
<dbReference type="SUPFAM" id="SSF82689">
    <property type="entry name" value="Mechanosensitive channel protein MscS (YggB), C-terminal domain"/>
    <property type="match status" value="1"/>
</dbReference>
<feature type="compositionally biased region" description="Low complexity" evidence="7">
    <location>
        <begin position="788"/>
        <end position="821"/>
    </location>
</feature>
<dbReference type="GO" id="GO:0005886">
    <property type="term" value="C:plasma membrane"/>
    <property type="evidence" value="ECO:0007669"/>
    <property type="project" value="UniProtKB-SubCell"/>
</dbReference>
<feature type="domain" description="DUF3772" evidence="10">
    <location>
        <begin position="143"/>
        <end position="201"/>
    </location>
</feature>
<name>A0A2V4MRQ2_9RHOB</name>
<dbReference type="Gene3D" id="3.30.70.100">
    <property type="match status" value="1"/>
</dbReference>
<dbReference type="Proteomes" id="UP000248012">
    <property type="component" value="Unassembled WGS sequence"/>
</dbReference>
<dbReference type="Pfam" id="PF21082">
    <property type="entry name" value="MS_channel_3rd"/>
    <property type="match status" value="1"/>
</dbReference>
<dbReference type="PANTHER" id="PTHR30347:SF1">
    <property type="entry name" value="MECHANOSENSITIVE CHANNEL MSCK"/>
    <property type="match status" value="1"/>
</dbReference>
<dbReference type="InterPro" id="IPR023408">
    <property type="entry name" value="MscS_beta-dom_sf"/>
</dbReference>
<comment type="similarity">
    <text evidence="2">Belongs to the MscS (TC 1.A.23) family.</text>
</comment>
<evidence type="ECO:0000256" key="3">
    <source>
        <dbReference type="ARBA" id="ARBA00022475"/>
    </source>
</evidence>